<feature type="domain" description="Response regulatory" evidence="2">
    <location>
        <begin position="7"/>
        <end position="124"/>
    </location>
</feature>
<keyword evidence="1" id="KW-0597">Phosphoprotein</keyword>
<dbReference type="EMBL" id="QGNY01000011">
    <property type="protein sequence ID" value="PWS29699.1"/>
    <property type="molecule type" value="Genomic_DNA"/>
</dbReference>
<evidence type="ECO:0000256" key="1">
    <source>
        <dbReference type="PROSITE-ProRule" id="PRU00169"/>
    </source>
</evidence>
<dbReference type="SUPFAM" id="SSF52172">
    <property type="entry name" value="CheY-like"/>
    <property type="match status" value="1"/>
</dbReference>
<dbReference type="InterPro" id="IPR011006">
    <property type="entry name" value="CheY-like_superfamily"/>
</dbReference>
<dbReference type="Gene3D" id="3.40.50.2300">
    <property type="match status" value="1"/>
</dbReference>
<dbReference type="PANTHER" id="PTHR45566:SF2">
    <property type="entry name" value="NARL SUBFAMILY"/>
    <property type="match status" value="1"/>
</dbReference>
<evidence type="ECO:0000259" key="2">
    <source>
        <dbReference type="PROSITE" id="PS50110"/>
    </source>
</evidence>
<dbReference type="Pfam" id="PF00072">
    <property type="entry name" value="Response_reg"/>
    <property type="match status" value="1"/>
</dbReference>
<dbReference type="InterPro" id="IPR001789">
    <property type="entry name" value="Sig_transdc_resp-reg_receiver"/>
</dbReference>
<accession>A0A317EV80</accession>
<feature type="modified residue" description="4-aspartylphosphate" evidence="1">
    <location>
        <position position="59"/>
    </location>
</feature>
<name>A0A317EV80_9SPHI</name>
<reference evidence="4" key="1">
    <citation type="submission" date="2018-05" db="EMBL/GenBank/DDBJ databases">
        <title>Pedobacter paludis sp. nov., isolated from wetland soil.</title>
        <authorList>
            <person name="Zhang Y."/>
        </authorList>
    </citation>
    <scope>NUCLEOTIDE SEQUENCE [LARGE SCALE GENOMIC DNA]</scope>
    <source>
        <strain evidence="4">R-8</strain>
    </source>
</reference>
<dbReference type="InterPro" id="IPR051015">
    <property type="entry name" value="EvgA-like"/>
</dbReference>
<dbReference type="InterPro" id="IPR058245">
    <property type="entry name" value="NreC/VraR/RcsB-like_REC"/>
</dbReference>
<protein>
    <submittedName>
        <fullName evidence="3">Response regulator</fullName>
    </submittedName>
</protein>
<dbReference type="Proteomes" id="UP000245391">
    <property type="component" value="Unassembled WGS sequence"/>
</dbReference>
<dbReference type="AlphaFoldDB" id="A0A317EV80"/>
<dbReference type="CDD" id="cd17535">
    <property type="entry name" value="REC_NarL-like"/>
    <property type="match status" value="1"/>
</dbReference>
<dbReference type="GO" id="GO:0000160">
    <property type="term" value="P:phosphorelay signal transduction system"/>
    <property type="evidence" value="ECO:0007669"/>
    <property type="project" value="InterPro"/>
</dbReference>
<comment type="caution">
    <text evidence="3">The sequence shown here is derived from an EMBL/GenBank/DDBJ whole genome shotgun (WGS) entry which is preliminary data.</text>
</comment>
<dbReference type="PANTHER" id="PTHR45566">
    <property type="entry name" value="HTH-TYPE TRANSCRIPTIONAL REGULATOR YHJB-RELATED"/>
    <property type="match status" value="1"/>
</dbReference>
<proteinExistence type="predicted"/>
<dbReference type="OrthoDB" id="9781208at2"/>
<evidence type="ECO:0000313" key="4">
    <source>
        <dbReference type="Proteomes" id="UP000245391"/>
    </source>
</evidence>
<gene>
    <name evidence="3" type="ORF">DF947_21245</name>
</gene>
<keyword evidence="4" id="KW-1185">Reference proteome</keyword>
<dbReference type="PROSITE" id="PS50110">
    <property type="entry name" value="RESPONSE_REGULATORY"/>
    <property type="match status" value="1"/>
</dbReference>
<organism evidence="3 4">
    <name type="scientific">Pedobacter paludis</name>
    <dbReference type="NCBI Taxonomy" id="2203212"/>
    <lineage>
        <taxon>Bacteria</taxon>
        <taxon>Pseudomonadati</taxon>
        <taxon>Bacteroidota</taxon>
        <taxon>Sphingobacteriia</taxon>
        <taxon>Sphingobacteriales</taxon>
        <taxon>Sphingobacteriaceae</taxon>
        <taxon>Pedobacter</taxon>
    </lineage>
</organism>
<dbReference type="RefSeq" id="WP_056095195.1">
    <property type="nucleotide sequence ID" value="NZ_QGNY01000011.1"/>
</dbReference>
<evidence type="ECO:0000313" key="3">
    <source>
        <dbReference type="EMBL" id="PWS29699.1"/>
    </source>
</evidence>
<sequence length="136" mass="15491">MSANKITLAYAEDERWFREPMVEMLVESGFDVIGAFSDGRELLTFSENCSTLPDLFLTDLRMPKLNGLELTKEILKKWPHAKVIVLTSEIENFYIEEAKKAGAVCFLHKIIDYKNIKHALLEVHQTGATTFGKLNL</sequence>
<dbReference type="SMART" id="SM00448">
    <property type="entry name" value="REC"/>
    <property type="match status" value="1"/>
</dbReference>